<accession>A0A6V8MSP0</accession>
<protein>
    <recommendedName>
        <fullName evidence="3">DUF4145 domain-containing protein</fullName>
    </recommendedName>
</protein>
<evidence type="ECO:0000313" key="2">
    <source>
        <dbReference type="Proteomes" id="UP000568888"/>
    </source>
</evidence>
<reference evidence="2" key="1">
    <citation type="submission" date="2020-06" db="EMBL/GenBank/DDBJ databases">
        <title>Draft genomic sequecing of Geomonas sp. Red736.</title>
        <authorList>
            <person name="Itoh H."/>
            <person name="Xu Z.X."/>
            <person name="Ushijima N."/>
            <person name="Masuda Y."/>
            <person name="Shiratori Y."/>
            <person name="Senoo K."/>
        </authorList>
    </citation>
    <scope>NUCLEOTIDE SEQUENCE [LARGE SCALE GENOMIC DNA]</scope>
    <source>
        <strain evidence="2">Red736</strain>
    </source>
</reference>
<proteinExistence type="predicted"/>
<dbReference type="AlphaFoldDB" id="A0A6V8MSP0"/>
<dbReference type="RefSeq" id="WP_183345872.1">
    <property type="nucleotide sequence ID" value="NZ_BLXY01000001.1"/>
</dbReference>
<name>A0A6V8MSP0_9BACT</name>
<organism evidence="1 2">
    <name type="scientific">Geomonas paludis</name>
    <dbReference type="NCBI Taxonomy" id="2740185"/>
    <lineage>
        <taxon>Bacteria</taxon>
        <taxon>Pseudomonadati</taxon>
        <taxon>Thermodesulfobacteriota</taxon>
        <taxon>Desulfuromonadia</taxon>
        <taxon>Geobacterales</taxon>
        <taxon>Geobacteraceae</taxon>
        <taxon>Geomonas</taxon>
    </lineage>
</organism>
<sequence>MAQKHTIHFDLLSNATDSFKRVVELLAWKEFGSNHARLKQALAGSAHCVELLLKARLHDKDPELIWCNPQKTKTVSILSAVRLLKKIGVAFSSDDESFLDHLRETRNNLQHHEWRTTEKEAQATIGNALSFALAFANYELGQDMATVFKEDDTWTLFVSELPEFVRAHGKRLEARIRAQGDYPSCCDECGELTVPSNDGTCALCGHWQSFQE</sequence>
<evidence type="ECO:0000313" key="1">
    <source>
        <dbReference type="EMBL" id="GFO63165.1"/>
    </source>
</evidence>
<comment type="caution">
    <text evidence="1">The sequence shown here is derived from an EMBL/GenBank/DDBJ whole genome shotgun (WGS) entry which is preliminary data.</text>
</comment>
<gene>
    <name evidence="1" type="ORF">GMPD_10840</name>
</gene>
<evidence type="ECO:0008006" key="3">
    <source>
        <dbReference type="Google" id="ProtNLM"/>
    </source>
</evidence>
<dbReference type="EMBL" id="BLXY01000001">
    <property type="protein sequence ID" value="GFO63165.1"/>
    <property type="molecule type" value="Genomic_DNA"/>
</dbReference>
<dbReference type="Proteomes" id="UP000568888">
    <property type="component" value="Unassembled WGS sequence"/>
</dbReference>